<evidence type="ECO:0000256" key="7">
    <source>
        <dbReference type="ARBA" id="ARBA00022604"/>
    </source>
</evidence>
<evidence type="ECO:0000256" key="6">
    <source>
        <dbReference type="ARBA" id="ARBA00022490"/>
    </source>
</evidence>
<dbReference type="InterPro" id="IPR035866">
    <property type="entry name" value="SOCS7_SH2"/>
</dbReference>
<keyword evidence="7" id="KW-0341">Growth regulation</keyword>
<protein>
    <recommendedName>
        <fullName evidence="15">Suppressor of cytokine signaling 7</fullName>
    </recommendedName>
</protein>
<comment type="subunit">
    <text evidence="14">Substrate-recognition component of the ECS(SOCS7) complex, composed of SOCS7, CUL5, ELOB, ELOC and RNF7/RBX2. Interacts, via the third proline-rich region, with the second SH3 domain of the adapter protein NCK1. Also interacts with GRB2, INSR, PLCG1, SORBS3/vinexin, and phosphorylated STAT3 and STAT5. Interacts with SEPT6. Interacts with phosphorylated IRS4 and PIK3R1.</text>
</comment>
<evidence type="ECO:0000256" key="12">
    <source>
        <dbReference type="ARBA" id="ARBA00023242"/>
    </source>
</evidence>
<gene>
    <name evidence="21" type="primary">LOC110991054</name>
</gene>
<keyword evidence="12" id="KW-0539">Nucleus</keyword>
<dbReference type="SMART" id="SM00253">
    <property type="entry name" value="SOCS"/>
    <property type="match status" value="1"/>
</dbReference>
<keyword evidence="5" id="KW-1003">Cell membrane</keyword>
<evidence type="ECO:0000256" key="14">
    <source>
        <dbReference type="ARBA" id="ARBA00062788"/>
    </source>
</evidence>
<dbReference type="InterPro" id="IPR000980">
    <property type="entry name" value="SH2"/>
</dbReference>
<dbReference type="AlphaFoldDB" id="A0A8B8A747"/>
<evidence type="ECO:0000259" key="19">
    <source>
        <dbReference type="PROSITE" id="PS50225"/>
    </source>
</evidence>
<dbReference type="InterPro" id="IPR036036">
    <property type="entry name" value="SOCS_box-like_dom_sf"/>
</dbReference>
<comment type="function">
    <text evidence="13">Substrate-recognition component of a cullin-5-RING E3 ubiquitin-protein ligase complex (ECS complex, also named CRL5 complex), which mediates the ubiquitination and subsequent proteasomal degradation of target proteins, such as DAB1 and IRS1. Specifically recognizes and binds phosphorylated proteins via its SH2 domain, promoting their ubiquitination. The ECS(SOCS7) complex acts as a key regulator of reelin signaling by mediating ubiquitination and degradation of phosphorylated DAB1 in the cortical plate of the developing cerebral cortex, thereby regulating neuron positioning during cortex development. Functions in insulin signaling and glucose homeostasis through IRS1 ubiquitination and subsequent proteasomal degradation. Also inhibits prolactin, growth hormone and leptin signaling by preventing STAT3 and STAT5 activation, sequestering them in the cytoplasm and reducing their binding to DNA.</text>
</comment>
<dbReference type="PANTHER" id="PTHR10155">
    <property type="entry name" value="PHOSPHATIDYLINOSITOL 3-KINASE REGULATORY SUBUNIT"/>
    <property type="match status" value="1"/>
</dbReference>
<dbReference type="FunFam" id="3.30.505.10:FF:000029">
    <property type="entry name" value="Suppressor of cytokine signaling 7"/>
    <property type="match status" value="1"/>
</dbReference>
<dbReference type="OrthoDB" id="5979828at2759"/>
<organism evidence="20 21">
    <name type="scientific">Acanthaster planci</name>
    <name type="common">Crown-of-thorns starfish</name>
    <dbReference type="NCBI Taxonomy" id="133434"/>
    <lineage>
        <taxon>Eukaryota</taxon>
        <taxon>Metazoa</taxon>
        <taxon>Echinodermata</taxon>
        <taxon>Eleutherozoa</taxon>
        <taxon>Asterozoa</taxon>
        <taxon>Asteroidea</taxon>
        <taxon>Valvatacea</taxon>
        <taxon>Valvatida</taxon>
        <taxon>Acanthasteridae</taxon>
        <taxon>Acanthaster</taxon>
    </lineage>
</organism>
<dbReference type="CDD" id="cd03741">
    <property type="entry name" value="SOCS_SOCS7"/>
    <property type="match status" value="1"/>
</dbReference>
<feature type="region of interest" description="Disordered" evidence="17">
    <location>
        <begin position="184"/>
        <end position="210"/>
    </location>
</feature>
<dbReference type="PROSITE" id="PS50225">
    <property type="entry name" value="SOCS"/>
    <property type="match status" value="1"/>
</dbReference>
<dbReference type="GO" id="GO:0005886">
    <property type="term" value="C:plasma membrane"/>
    <property type="evidence" value="ECO:0007669"/>
    <property type="project" value="UniProtKB-SubCell"/>
</dbReference>
<evidence type="ECO:0000256" key="10">
    <source>
        <dbReference type="ARBA" id="ARBA00022999"/>
    </source>
</evidence>
<dbReference type="GO" id="GO:0046935">
    <property type="term" value="F:1-phosphatidylinositol-3-kinase regulator activity"/>
    <property type="evidence" value="ECO:0007669"/>
    <property type="project" value="TreeGrafter"/>
</dbReference>
<dbReference type="GO" id="GO:0005942">
    <property type="term" value="C:phosphatidylinositol 3-kinase complex"/>
    <property type="evidence" value="ECO:0007669"/>
    <property type="project" value="TreeGrafter"/>
</dbReference>
<proteinExistence type="predicted"/>
<evidence type="ECO:0000256" key="8">
    <source>
        <dbReference type="ARBA" id="ARBA00022700"/>
    </source>
</evidence>
<dbReference type="GO" id="GO:0009968">
    <property type="term" value="P:negative regulation of signal transduction"/>
    <property type="evidence" value="ECO:0007669"/>
    <property type="project" value="UniProtKB-KW"/>
</dbReference>
<keyword evidence="10 16" id="KW-0727">SH2 domain</keyword>
<evidence type="ECO:0000256" key="2">
    <source>
        <dbReference type="ARBA" id="ARBA00004413"/>
    </source>
</evidence>
<dbReference type="Pfam" id="PF07525">
    <property type="entry name" value="SOCS_box"/>
    <property type="match status" value="1"/>
</dbReference>
<dbReference type="InterPro" id="IPR001496">
    <property type="entry name" value="SOCS_box"/>
</dbReference>
<dbReference type="Proteomes" id="UP000694845">
    <property type="component" value="Unplaced"/>
</dbReference>
<dbReference type="Pfam" id="PF00017">
    <property type="entry name" value="SH2"/>
    <property type="match status" value="1"/>
</dbReference>
<dbReference type="CDD" id="cd10388">
    <property type="entry name" value="SH2_SOCS7"/>
    <property type="match status" value="1"/>
</dbReference>
<dbReference type="KEGG" id="aplc:110991054"/>
<dbReference type="SUPFAM" id="SSF158235">
    <property type="entry name" value="SOCS box-like"/>
    <property type="match status" value="1"/>
</dbReference>
<dbReference type="GO" id="GO:0005737">
    <property type="term" value="C:cytoplasm"/>
    <property type="evidence" value="ECO:0007669"/>
    <property type="project" value="UniProtKB-SubCell"/>
</dbReference>
<comment type="subcellular location">
    <subcellularLocation>
        <location evidence="2">Cell membrane</location>
        <topology evidence="2">Peripheral membrane protein</topology>
        <orientation evidence="2">Cytoplasmic side</orientation>
    </subcellularLocation>
    <subcellularLocation>
        <location evidence="3">Cytoplasm</location>
    </subcellularLocation>
    <subcellularLocation>
        <location evidence="1">Nucleus</location>
    </subcellularLocation>
</comment>
<keyword evidence="8" id="KW-0734">Signal transduction inhibitor</keyword>
<feature type="region of interest" description="Disordered" evidence="17">
    <location>
        <begin position="789"/>
        <end position="810"/>
    </location>
</feature>
<dbReference type="RefSeq" id="XP_022111846.1">
    <property type="nucleotide sequence ID" value="XM_022256154.1"/>
</dbReference>
<dbReference type="FunFam" id="1.10.750.20:FF:000002">
    <property type="entry name" value="Suppressor of cytokine signaling 2"/>
    <property type="match status" value="1"/>
</dbReference>
<dbReference type="PROSITE" id="PS50001">
    <property type="entry name" value="SH2"/>
    <property type="match status" value="1"/>
</dbReference>
<dbReference type="InterPro" id="IPR036860">
    <property type="entry name" value="SH2_dom_sf"/>
</dbReference>
<evidence type="ECO:0000313" key="20">
    <source>
        <dbReference type="Proteomes" id="UP000694845"/>
    </source>
</evidence>
<dbReference type="GO" id="GO:0046854">
    <property type="term" value="P:phosphatidylinositol phosphate biosynthetic process"/>
    <property type="evidence" value="ECO:0007669"/>
    <property type="project" value="TreeGrafter"/>
</dbReference>
<keyword evidence="20" id="KW-1185">Reference proteome</keyword>
<evidence type="ECO:0000256" key="9">
    <source>
        <dbReference type="ARBA" id="ARBA00022786"/>
    </source>
</evidence>
<evidence type="ECO:0000256" key="16">
    <source>
        <dbReference type="PROSITE-ProRule" id="PRU00191"/>
    </source>
</evidence>
<evidence type="ECO:0000256" key="13">
    <source>
        <dbReference type="ARBA" id="ARBA00059017"/>
    </source>
</evidence>
<evidence type="ECO:0000313" key="21">
    <source>
        <dbReference type="RefSeq" id="XP_022111846.1"/>
    </source>
</evidence>
<sequence length="1034" mass="114275">MCAADLHYDGSKLIKCYHRSPMFSAFVDSTVQATMLSSKRSHKSQREMAPDSVSFFSKMRKSLSGKHYHRNNGGSFIDGTQIRSKSMTIPQMDLDTAIPYVRDSQVAKTRRSSYSSPATSHEENGKGVQPGLTAVPNGSMQVNGKVLNGTHAAMDVNANDAVKNDSLVETKQAEVSIFEKQGARPKMRKTLTPDESTKAFDESASFEHGKGGLEQGMLQALSSREPPSVEMAQPHFPAVEINCISCSVSRKEQSDTSSETSPGEKKATVQAPPQAPNSTEQPSEPAIKFFSQTSALPHWDPPLSTPEAFATVTLGCRTENPRPQLKSDENVEEIEPNSPPELHVGEANFEGQILTAAVLRSSHSSSDETEGYQTSCVSPAEISSTDLKYTGTRSSLPGSGQEEVNRESVSLLTCGDSSVQRSSAWNTDQTDSIRISDEASVTREENCIENDKLDALNNKGEIGPCNTLKDEWISEPKGIIDQTMRETIMDCVRAALVESATKAHSEGQTCKSDGGKHCSTCTCEKPKLHPLPPRGKHPNPTKSNLVLTNIPLDTQINVGGSPKSPRTPHIAMLVNSNELFPEVDTKATSLSEQDLHMILKWNDFSLQQKGPREKEGCKLPIESHYSETSKAMNASQLSAGQEKSQHVQLVADNSQCILGATGGSDSTSSRSKAPVVDRSSKPKELSELASSACAEEPPPLPPRLPTTKKPDPFAAYPIFDDEDDDFPTHEFLHELNMDIYTDPKTAIKSKSLPRNTVPSQQASPPELRAAKRGKSVNMRNRFSQIFKPGNKKKRHSTHGFPDRPLPDIPLNPRLPKTCGNARLNNTLFGTTTGDIVSQQAVKEGLLVENPSREEVDKAREQFAVSLRKISEYGWYWGPMSWDDAESRLENMPDGSFLVRDSSDDRHLLSLSFRAQGSTHHTRVEHHNGKFSFWSQPCSHGSASIVEFVEEAMRHSHSGRVLYFLRPRMPGYPPAAVQLLYPISRFQKARSLQHMCRFVIRKHVRLDHIDSLPLPRRLKDYLKEAQYYTQEDILH</sequence>
<comment type="pathway">
    <text evidence="4">Protein modification; protein ubiquitination.</text>
</comment>
<dbReference type="OMA" id="ISEYGWY"/>
<feature type="compositionally biased region" description="Basic and acidic residues" evidence="17">
    <location>
        <begin position="191"/>
        <end position="210"/>
    </location>
</feature>
<evidence type="ECO:0000256" key="1">
    <source>
        <dbReference type="ARBA" id="ARBA00004123"/>
    </source>
</evidence>
<feature type="region of interest" description="Disordered" evidence="17">
    <location>
        <begin position="660"/>
        <end position="709"/>
    </location>
</feature>
<feature type="region of interest" description="Disordered" evidence="17">
    <location>
        <begin position="250"/>
        <end position="283"/>
    </location>
</feature>
<feature type="domain" description="SOCS box" evidence="19">
    <location>
        <begin position="977"/>
        <end position="1027"/>
    </location>
</feature>
<dbReference type="GO" id="GO:0005634">
    <property type="term" value="C:nucleus"/>
    <property type="evidence" value="ECO:0007669"/>
    <property type="project" value="UniProtKB-SubCell"/>
</dbReference>
<name>A0A8B8A747_ACAPL</name>
<dbReference type="InterPro" id="IPR037346">
    <property type="entry name" value="SOCS7_SOCS"/>
</dbReference>
<keyword evidence="6" id="KW-0963">Cytoplasm</keyword>
<feature type="region of interest" description="Disordered" evidence="17">
    <location>
        <begin position="105"/>
        <end position="132"/>
    </location>
</feature>
<feature type="region of interest" description="Disordered" evidence="17">
    <location>
        <begin position="319"/>
        <end position="339"/>
    </location>
</feature>
<keyword evidence="9" id="KW-0833">Ubl conjugation pathway</keyword>
<dbReference type="SMART" id="SM00252">
    <property type="entry name" value="SH2"/>
    <property type="match status" value="1"/>
</dbReference>
<evidence type="ECO:0000256" key="17">
    <source>
        <dbReference type="SAM" id="MobiDB-lite"/>
    </source>
</evidence>
<dbReference type="GO" id="GO:0035556">
    <property type="term" value="P:intracellular signal transduction"/>
    <property type="evidence" value="ECO:0007669"/>
    <property type="project" value="InterPro"/>
</dbReference>
<dbReference type="SMART" id="SM00969">
    <property type="entry name" value="SOCS_box"/>
    <property type="match status" value="1"/>
</dbReference>
<evidence type="ECO:0000256" key="11">
    <source>
        <dbReference type="ARBA" id="ARBA00023136"/>
    </source>
</evidence>
<dbReference type="PANTHER" id="PTHR10155:SF5">
    <property type="entry name" value="SUPPRESSOR OF CYTOKINE SIGNALING 7"/>
    <property type="match status" value="1"/>
</dbReference>
<evidence type="ECO:0000259" key="18">
    <source>
        <dbReference type="PROSITE" id="PS50001"/>
    </source>
</evidence>
<evidence type="ECO:0000256" key="15">
    <source>
        <dbReference type="ARBA" id="ARBA00070642"/>
    </source>
</evidence>
<evidence type="ECO:0000256" key="4">
    <source>
        <dbReference type="ARBA" id="ARBA00004906"/>
    </source>
</evidence>
<dbReference type="GeneID" id="110991054"/>
<feature type="domain" description="SH2" evidence="18">
    <location>
        <begin position="874"/>
        <end position="982"/>
    </location>
</feature>
<dbReference type="SUPFAM" id="SSF55550">
    <property type="entry name" value="SH2 domain"/>
    <property type="match status" value="1"/>
</dbReference>
<evidence type="ECO:0000256" key="5">
    <source>
        <dbReference type="ARBA" id="ARBA00022475"/>
    </source>
</evidence>
<accession>A0A8B8A747</accession>
<reference evidence="21" key="1">
    <citation type="submission" date="2025-08" db="UniProtKB">
        <authorList>
            <consortium name="RefSeq"/>
        </authorList>
    </citation>
    <scope>IDENTIFICATION</scope>
</reference>
<keyword evidence="11" id="KW-0472">Membrane</keyword>
<evidence type="ECO:0000256" key="3">
    <source>
        <dbReference type="ARBA" id="ARBA00004496"/>
    </source>
</evidence>
<dbReference type="Gene3D" id="3.30.505.10">
    <property type="entry name" value="SH2 domain"/>
    <property type="match status" value="1"/>
</dbReference>